<gene>
    <name evidence="2" type="ORF">CGERO_05450</name>
</gene>
<proteinExistence type="predicted"/>
<dbReference type="PANTHER" id="PTHR36840:SF1">
    <property type="entry name" value="BLL5714 PROTEIN"/>
    <property type="match status" value="1"/>
</dbReference>
<protein>
    <submittedName>
        <fullName evidence="2">Bacterial low temperature requirement A protein (LtrA)</fullName>
    </submittedName>
</protein>
<feature type="transmembrane region" description="Helical" evidence="1">
    <location>
        <begin position="12"/>
        <end position="32"/>
    </location>
</feature>
<feature type="transmembrane region" description="Helical" evidence="1">
    <location>
        <begin position="163"/>
        <end position="180"/>
    </location>
</feature>
<keyword evidence="1" id="KW-0812">Transmembrane</keyword>
<feature type="transmembrane region" description="Helical" evidence="1">
    <location>
        <begin position="77"/>
        <end position="96"/>
    </location>
</feature>
<evidence type="ECO:0000313" key="3">
    <source>
        <dbReference type="Proteomes" id="UP000271587"/>
    </source>
</evidence>
<keyword evidence="3" id="KW-1185">Reference proteome</keyword>
<dbReference type="Proteomes" id="UP000271587">
    <property type="component" value="Chromosome"/>
</dbReference>
<feature type="transmembrane region" description="Helical" evidence="1">
    <location>
        <begin position="108"/>
        <end position="125"/>
    </location>
</feature>
<accession>A0A3G6J357</accession>
<dbReference type="KEGG" id="cgk:CGERO_05450"/>
<dbReference type="AlphaFoldDB" id="A0A3G6J357"/>
<keyword evidence="1" id="KW-0472">Membrane</keyword>
<feature type="transmembrane region" description="Helical" evidence="1">
    <location>
        <begin position="44"/>
        <end position="65"/>
    </location>
</feature>
<feature type="transmembrane region" description="Helical" evidence="1">
    <location>
        <begin position="268"/>
        <end position="288"/>
    </location>
</feature>
<keyword evidence="1" id="KW-1133">Transmembrane helix</keyword>
<dbReference type="Pfam" id="PF06772">
    <property type="entry name" value="LtrA"/>
    <property type="match status" value="1"/>
</dbReference>
<dbReference type="PANTHER" id="PTHR36840">
    <property type="entry name" value="BLL5714 PROTEIN"/>
    <property type="match status" value="1"/>
</dbReference>
<evidence type="ECO:0000256" key="1">
    <source>
        <dbReference type="SAM" id="Phobius"/>
    </source>
</evidence>
<sequence length="371" mass="41177">MNPRSPQEAHRTASPLELFFDLVFVIAISVGGGHFHHALIEGHVWHGLIGFIMMFQCIWWAWMNFTWFATAFDNDDWLFRTLTFVQMFGVLVLAVGSEAFFTGENLELPVIGFIIMRVALIAQWLRASRCGGQAGRAARLYAAGLFVVQFFWIGWIFLPQALIVPGFFAFIALELCVPVLAEKLGRTNWHPHHITERYGLFTIILLGESLLGAANAIADAVQHREHVLLFVALAVAALVIAAGMWWLYFWPEHHREISSLRSSLRYGYGHAFIFASAAAVSVGIEVQISHFTDHSVLGTIATNLSIGIPVAVFLLGVWLLLIHKRCQSKALYAVPIVAVASLVLPVWGIVAAMVALVVVLVITEHRSDTVI</sequence>
<dbReference type="EMBL" id="CP033897">
    <property type="protein sequence ID" value="AZA11398.1"/>
    <property type="molecule type" value="Genomic_DNA"/>
</dbReference>
<feature type="transmembrane region" description="Helical" evidence="1">
    <location>
        <begin position="137"/>
        <end position="157"/>
    </location>
</feature>
<name>A0A3G6J357_9CORY</name>
<feature type="transmembrane region" description="Helical" evidence="1">
    <location>
        <begin position="200"/>
        <end position="221"/>
    </location>
</feature>
<reference evidence="2 3" key="1">
    <citation type="submission" date="2018-11" db="EMBL/GenBank/DDBJ databases">
        <authorList>
            <person name="Kleinhagauer T."/>
            <person name="Glaeser S.P."/>
            <person name="Spergser J."/>
            <person name="Ruckert C."/>
            <person name="Kaempfer P."/>
            <person name="Busse H.-J."/>
        </authorList>
    </citation>
    <scope>NUCLEOTIDE SEQUENCE [LARGE SCALE GENOMIC DNA]</scope>
    <source>
        <strain evidence="2 3">W8</strain>
    </source>
</reference>
<evidence type="ECO:0000313" key="2">
    <source>
        <dbReference type="EMBL" id="AZA11398.1"/>
    </source>
</evidence>
<dbReference type="OrthoDB" id="7698234at2"/>
<dbReference type="InterPro" id="IPR010640">
    <property type="entry name" value="Low_temperature_requirement_A"/>
</dbReference>
<feature type="transmembrane region" description="Helical" evidence="1">
    <location>
        <begin position="227"/>
        <end position="248"/>
    </location>
</feature>
<feature type="transmembrane region" description="Helical" evidence="1">
    <location>
        <begin position="333"/>
        <end position="362"/>
    </location>
</feature>
<organism evidence="2 3">
    <name type="scientific">Corynebacterium gerontici</name>
    <dbReference type="NCBI Taxonomy" id="2079234"/>
    <lineage>
        <taxon>Bacteria</taxon>
        <taxon>Bacillati</taxon>
        <taxon>Actinomycetota</taxon>
        <taxon>Actinomycetes</taxon>
        <taxon>Mycobacteriales</taxon>
        <taxon>Corynebacteriaceae</taxon>
        <taxon>Corynebacterium</taxon>
    </lineage>
</organism>
<feature type="transmembrane region" description="Helical" evidence="1">
    <location>
        <begin position="300"/>
        <end position="321"/>
    </location>
</feature>